<evidence type="ECO:0000313" key="2">
    <source>
        <dbReference type="Proteomes" id="UP000434172"/>
    </source>
</evidence>
<keyword evidence="2" id="KW-1185">Reference proteome</keyword>
<gene>
    <name evidence="1" type="ORF">GQ607_006199</name>
</gene>
<reference evidence="1 2" key="1">
    <citation type="submission" date="2019-12" db="EMBL/GenBank/DDBJ databases">
        <title>A genome sequence resource for the geographically widespread anthracnose pathogen Colletotrichum asianum.</title>
        <authorList>
            <person name="Meng Y."/>
        </authorList>
    </citation>
    <scope>NUCLEOTIDE SEQUENCE [LARGE SCALE GENOMIC DNA]</scope>
    <source>
        <strain evidence="1 2">ICMP 18580</strain>
    </source>
</reference>
<evidence type="ECO:0000313" key="1">
    <source>
        <dbReference type="EMBL" id="KAF0326581.1"/>
    </source>
</evidence>
<dbReference type="OrthoDB" id="10641557at2759"/>
<protein>
    <submittedName>
        <fullName evidence="1">Uncharacterized protein</fullName>
    </submittedName>
</protein>
<proteinExistence type="predicted"/>
<dbReference type="Proteomes" id="UP000434172">
    <property type="component" value="Unassembled WGS sequence"/>
</dbReference>
<accession>A0A8H3WD29</accession>
<name>A0A8H3WD29_9PEZI</name>
<dbReference type="AlphaFoldDB" id="A0A8H3WD29"/>
<sequence length="151" mass="15348">MAEPSAKLGIGPAALSVDLVGGVPSCQFLPASSARGHVVPEEQSVKCLAQPTHATVNSSGAGANSGKGSRVCTASVTLVLVVAASRDGAARQRPGVPKLGLAALLGCHYRSCHSSCPAWAAMGGWGVVLLLRFCRSSMHRVPSVPLPPPYP</sequence>
<comment type="caution">
    <text evidence="1">The sequence shown here is derived from an EMBL/GenBank/DDBJ whole genome shotgun (WGS) entry which is preliminary data.</text>
</comment>
<organism evidence="1 2">
    <name type="scientific">Colletotrichum asianum</name>
    <dbReference type="NCBI Taxonomy" id="702518"/>
    <lineage>
        <taxon>Eukaryota</taxon>
        <taxon>Fungi</taxon>
        <taxon>Dikarya</taxon>
        <taxon>Ascomycota</taxon>
        <taxon>Pezizomycotina</taxon>
        <taxon>Sordariomycetes</taxon>
        <taxon>Hypocreomycetidae</taxon>
        <taxon>Glomerellales</taxon>
        <taxon>Glomerellaceae</taxon>
        <taxon>Colletotrichum</taxon>
        <taxon>Colletotrichum gloeosporioides species complex</taxon>
    </lineage>
</organism>
<dbReference type="EMBL" id="WOWK01000029">
    <property type="protein sequence ID" value="KAF0326581.1"/>
    <property type="molecule type" value="Genomic_DNA"/>
</dbReference>